<dbReference type="InterPro" id="IPR003593">
    <property type="entry name" value="AAA+_ATPase"/>
</dbReference>
<dbReference type="Pfam" id="PF00005">
    <property type="entry name" value="ABC_tran"/>
    <property type="match status" value="1"/>
</dbReference>
<dbReference type="OrthoDB" id="5298774at2"/>
<keyword evidence="9" id="KW-1185">Reference proteome</keyword>
<dbReference type="FunFam" id="3.40.50.300:FF:000042">
    <property type="entry name" value="Maltose/maltodextrin ABC transporter, ATP-binding protein"/>
    <property type="match status" value="1"/>
</dbReference>
<feature type="domain" description="ABC transporter" evidence="5">
    <location>
        <begin position="4"/>
        <end position="235"/>
    </location>
</feature>
<dbReference type="GO" id="GO:0055052">
    <property type="term" value="C:ATP-binding cassette (ABC) transporter complex, substrate-binding subunit-containing"/>
    <property type="evidence" value="ECO:0007669"/>
    <property type="project" value="TreeGrafter"/>
</dbReference>
<keyword evidence="2" id="KW-1003">Cell membrane</keyword>
<proteinExistence type="predicted"/>
<keyword evidence="1" id="KW-0813">Transport</keyword>
<name>A0A377Q3Z2_9NEIS</name>
<keyword evidence="2" id="KW-0472">Membrane</keyword>
<dbReference type="SUPFAM" id="SSF50331">
    <property type="entry name" value="MOP-like"/>
    <property type="match status" value="1"/>
</dbReference>
<gene>
    <name evidence="6" type="primary">malK_1</name>
    <name evidence="7" type="ORF">EV682_101491</name>
    <name evidence="6" type="ORF">NCTC11159_00509</name>
</gene>
<reference evidence="7 9" key="2">
    <citation type="submission" date="2019-03" db="EMBL/GenBank/DDBJ databases">
        <title>Genomic Encyclopedia of Type Strains, Phase IV (KMG-IV): sequencing the most valuable type-strain genomes for metagenomic binning, comparative biology and taxonomic classification.</title>
        <authorList>
            <person name="Goeker M."/>
        </authorList>
    </citation>
    <scope>NUCLEOTIDE SEQUENCE [LARGE SCALE GENOMIC DNA]</scope>
    <source>
        <strain evidence="7 9">DSM 3764</strain>
    </source>
</reference>
<dbReference type="SMART" id="SM00382">
    <property type="entry name" value="AAA"/>
    <property type="match status" value="1"/>
</dbReference>
<evidence type="ECO:0000259" key="5">
    <source>
        <dbReference type="PROSITE" id="PS50893"/>
    </source>
</evidence>
<dbReference type="Proteomes" id="UP000255108">
    <property type="component" value="Unassembled WGS sequence"/>
</dbReference>
<dbReference type="PANTHER" id="PTHR43875">
    <property type="entry name" value="MALTODEXTRIN IMPORT ATP-BINDING PROTEIN MSMX"/>
    <property type="match status" value="1"/>
</dbReference>
<keyword evidence="6" id="KW-0378">Hydrolase</keyword>
<evidence type="ECO:0000313" key="8">
    <source>
        <dbReference type="Proteomes" id="UP000255108"/>
    </source>
</evidence>
<dbReference type="Gene3D" id="2.40.50.100">
    <property type="match status" value="1"/>
</dbReference>
<dbReference type="EMBL" id="UGHR01000001">
    <property type="protein sequence ID" value="STQ89485.1"/>
    <property type="molecule type" value="Genomic_DNA"/>
</dbReference>
<dbReference type="InterPro" id="IPR013611">
    <property type="entry name" value="Transp-assoc_OB_typ2"/>
</dbReference>
<dbReference type="GO" id="GO:1990060">
    <property type="term" value="C:maltose transport complex"/>
    <property type="evidence" value="ECO:0007669"/>
    <property type="project" value="TreeGrafter"/>
</dbReference>
<accession>A0A377Q3Z2</accession>
<dbReference type="InterPro" id="IPR012340">
    <property type="entry name" value="NA-bd_OB-fold"/>
</dbReference>
<evidence type="ECO:0000313" key="9">
    <source>
        <dbReference type="Proteomes" id="UP000295794"/>
    </source>
</evidence>
<dbReference type="GO" id="GO:0016887">
    <property type="term" value="F:ATP hydrolysis activity"/>
    <property type="evidence" value="ECO:0007669"/>
    <property type="project" value="InterPro"/>
</dbReference>
<evidence type="ECO:0000256" key="1">
    <source>
        <dbReference type="ARBA" id="ARBA00022448"/>
    </source>
</evidence>
<dbReference type="Gene3D" id="3.40.50.300">
    <property type="entry name" value="P-loop containing nucleotide triphosphate hydrolases"/>
    <property type="match status" value="1"/>
</dbReference>
<keyword evidence="7" id="KW-0762">Sugar transport</keyword>
<dbReference type="InterPro" id="IPR017871">
    <property type="entry name" value="ABC_transporter-like_CS"/>
</dbReference>
<evidence type="ECO:0000313" key="7">
    <source>
        <dbReference type="EMBL" id="TCU90458.1"/>
    </source>
</evidence>
<sequence length="366" mass="39999">MASVTLSRIKKNYTKDVCVIKGVDLEIKDGEFVVFVGPSGCGKSTLLRMIAGLEDITEGELKIGDVVANDLHASKRGIAMVFQSYALYPHMSVYDNMAFALKLAGTPKEEIDQRVKGAAEILQMTHLLDRKPKALSGGQRQRVAIGRSIVRNPKVFLFDEPLSNLDASLRLQMRVELSKLHQDLKTTMIYVTHDQVEAMTLADRIVVFNAGVIQQVGSPLEMYENPSNLFVAGFLGSPKMNLLEADLVAVEKGSAHVRLPDGIQIRAAVDASPCKVGDKVTIGIRPEHMQLATADAANSVPARVDLVEHLGDIVLAYIQVKGISEILCMKLPAESDVIKFGDNIHVVFPEKNCLLFDAQGIALKRV</sequence>
<dbReference type="InterPro" id="IPR027417">
    <property type="entry name" value="P-loop_NTPase"/>
</dbReference>
<dbReference type="PROSITE" id="PS00211">
    <property type="entry name" value="ABC_TRANSPORTER_1"/>
    <property type="match status" value="1"/>
</dbReference>
<keyword evidence="3" id="KW-0547">Nucleotide-binding</keyword>
<dbReference type="InterPro" id="IPR008995">
    <property type="entry name" value="Mo/tungstate-bd_C_term_dom"/>
</dbReference>
<dbReference type="GO" id="GO:0015423">
    <property type="term" value="F:ABC-type maltose transporter activity"/>
    <property type="evidence" value="ECO:0007669"/>
    <property type="project" value="TreeGrafter"/>
</dbReference>
<evidence type="ECO:0000256" key="4">
    <source>
        <dbReference type="ARBA" id="ARBA00022840"/>
    </source>
</evidence>
<dbReference type="InterPro" id="IPR047641">
    <property type="entry name" value="ABC_transpr_MalK/UgpC-like"/>
</dbReference>
<dbReference type="EC" id="3.6.3.19" evidence="6"/>
<evidence type="ECO:0000256" key="3">
    <source>
        <dbReference type="ARBA" id="ARBA00022741"/>
    </source>
</evidence>
<dbReference type="RefSeq" id="WP_115225928.1">
    <property type="nucleotide sequence ID" value="NZ_CAWOLO010000001.1"/>
</dbReference>
<organism evidence="6 8">
    <name type="scientific">Iodobacter fluviatilis</name>
    <dbReference type="NCBI Taxonomy" id="537"/>
    <lineage>
        <taxon>Bacteria</taxon>
        <taxon>Pseudomonadati</taxon>
        <taxon>Pseudomonadota</taxon>
        <taxon>Betaproteobacteria</taxon>
        <taxon>Neisseriales</taxon>
        <taxon>Chitinibacteraceae</taxon>
        <taxon>Iodobacter</taxon>
    </lineage>
</organism>
<dbReference type="NCBIfam" id="NF008653">
    <property type="entry name" value="PRK11650.1"/>
    <property type="match status" value="1"/>
</dbReference>
<protein>
    <submittedName>
        <fullName evidence="6">Maltose/maltodextrin import ATP-binding protein MalK</fullName>
        <ecNumber evidence="6">3.6.3.19</ecNumber>
    </submittedName>
    <submittedName>
        <fullName evidence="7">Multiple sugar transport system ATP-binding protein</fullName>
    </submittedName>
</protein>
<dbReference type="Pfam" id="PF08402">
    <property type="entry name" value="TOBE_2"/>
    <property type="match status" value="1"/>
</dbReference>
<reference evidence="6 8" key="1">
    <citation type="submission" date="2018-06" db="EMBL/GenBank/DDBJ databases">
        <authorList>
            <consortium name="Pathogen Informatics"/>
            <person name="Doyle S."/>
        </authorList>
    </citation>
    <scope>NUCLEOTIDE SEQUENCE [LARGE SCALE GENOMIC DNA]</scope>
    <source>
        <strain evidence="6 8">NCTC11159</strain>
    </source>
</reference>
<dbReference type="Gene3D" id="2.40.50.140">
    <property type="entry name" value="Nucleic acid-binding proteins"/>
    <property type="match status" value="1"/>
</dbReference>
<keyword evidence="4 6" id="KW-0067">ATP-binding</keyword>
<dbReference type="GO" id="GO:0005524">
    <property type="term" value="F:ATP binding"/>
    <property type="evidence" value="ECO:0007669"/>
    <property type="project" value="UniProtKB-KW"/>
</dbReference>
<dbReference type="Proteomes" id="UP000295794">
    <property type="component" value="Unassembled WGS sequence"/>
</dbReference>
<dbReference type="InterPro" id="IPR015855">
    <property type="entry name" value="ABC_transpr_MalK-like"/>
</dbReference>
<dbReference type="CDD" id="cd03301">
    <property type="entry name" value="ABC_MalK_N"/>
    <property type="match status" value="1"/>
</dbReference>
<dbReference type="SUPFAM" id="SSF52540">
    <property type="entry name" value="P-loop containing nucleoside triphosphate hydrolases"/>
    <property type="match status" value="1"/>
</dbReference>
<dbReference type="EMBL" id="SMBT01000001">
    <property type="protein sequence ID" value="TCU90458.1"/>
    <property type="molecule type" value="Genomic_DNA"/>
</dbReference>
<dbReference type="PROSITE" id="PS50893">
    <property type="entry name" value="ABC_TRANSPORTER_2"/>
    <property type="match status" value="1"/>
</dbReference>
<evidence type="ECO:0000313" key="6">
    <source>
        <dbReference type="EMBL" id="STQ89485.1"/>
    </source>
</evidence>
<dbReference type="PANTHER" id="PTHR43875:SF3">
    <property type="entry name" value="MALTOSE_MALTODEXTRIN IMPORT ATP-BINDING PROTEIN MALK"/>
    <property type="match status" value="1"/>
</dbReference>
<evidence type="ECO:0000256" key="2">
    <source>
        <dbReference type="ARBA" id="ARBA00022475"/>
    </source>
</evidence>
<dbReference type="InterPro" id="IPR003439">
    <property type="entry name" value="ABC_transporter-like_ATP-bd"/>
</dbReference>
<dbReference type="AlphaFoldDB" id="A0A377Q3Z2"/>